<dbReference type="Proteomes" id="UP000028542">
    <property type="component" value="Unassembled WGS sequence"/>
</dbReference>
<keyword evidence="2" id="KW-1185">Reference proteome</keyword>
<dbReference type="InterPro" id="IPR027972">
    <property type="entry name" value="DUF4489"/>
</dbReference>
<sequence>MNIYYDYDERRDYEKGYCRDEKKCEKHQNKKCEYYNGKCCDEHKYDRCCPKNPCPYPILFECGQGTGAMIPGGTDATTPFTPRALGCLTIDTTCLESPVVKFDFTSIVKFVNTSDNGPARLTFGLFKKCDSGEESLCGTWDFAIDFDGNGEQVTTSYSFSYCECHSCPGCCTYAVRVIAASNSESSNTLDICNTTLSAIAKSAC</sequence>
<organism evidence="1 2">
    <name type="scientific">Clostridium sulfidigenes</name>
    <dbReference type="NCBI Taxonomy" id="318464"/>
    <lineage>
        <taxon>Bacteria</taxon>
        <taxon>Bacillati</taxon>
        <taxon>Bacillota</taxon>
        <taxon>Clostridia</taxon>
        <taxon>Eubacteriales</taxon>
        <taxon>Clostridiaceae</taxon>
        <taxon>Clostridium</taxon>
    </lineage>
</organism>
<dbReference type="AlphaFoldDB" id="A0A084JEY3"/>
<evidence type="ECO:0008006" key="3">
    <source>
        <dbReference type="Google" id="ProtNLM"/>
    </source>
</evidence>
<reference evidence="1 2" key="1">
    <citation type="submission" date="2014-07" db="EMBL/GenBank/DDBJ databases">
        <title>Draft genome of Clostridium sulfidigenes 113A isolated from sediments associated with methane hydrate from Krishna Godavari basin.</title>
        <authorList>
            <person name="Honkalas V.S."/>
            <person name="Dabir A.P."/>
            <person name="Arora P."/>
            <person name="Dhakephalkar P.K."/>
        </authorList>
    </citation>
    <scope>NUCLEOTIDE SEQUENCE [LARGE SCALE GENOMIC DNA]</scope>
    <source>
        <strain evidence="1 2">113A</strain>
    </source>
</reference>
<dbReference type="RefSeq" id="WP_035131057.1">
    <property type="nucleotide sequence ID" value="NZ_JPMD01000011.1"/>
</dbReference>
<name>A0A084JEY3_9CLOT</name>
<dbReference type="eggNOG" id="ENOG5030GD4">
    <property type="taxonomic scope" value="Bacteria"/>
</dbReference>
<evidence type="ECO:0000313" key="1">
    <source>
        <dbReference type="EMBL" id="KEZ87517.1"/>
    </source>
</evidence>
<protein>
    <recommendedName>
        <fullName evidence="3">DUF4489 domain-containing protein</fullName>
    </recommendedName>
</protein>
<dbReference type="Pfam" id="PF14879">
    <property type="entry name" value="DUF4489"/>
    <property type="match status" value="1"/>
</dbReference>
<comment type="caution">
    <text evidence="1">The sequence shown here is derived from an EMBL/GenBank/DDBJ whole genome shotgun (WGS) entry which is preliminary data.</text>
</comment>
<accession>A0A084JEY3</accession>
<proteinExistence type="predicted"/>
<evidence type="ECO:0000313" key="2">
    <source>
        <dbReference type="Proteomes" id="UP000028542"/>
    </source>
</evidence>
<gene>
    <name evidence="1" type="ORF">IO99_05420</name>
</gene>
<dbReference type="EMBL" id="JPMD01000011">
    <property type="protein sequence ID" value="KEZ87517.1"/>
    <property type="molecule type" value="Genomic_DNA"/>
</dbReference>